<feature type="transmembrane region" description="Helical" evidence="7">
    <location>
        <begin position="463"/>
        <end position="484"/>
    </location>
</feature>
<dbReference type="PANTHER" id="PTHR23501">
    <property type="entry name" value="MAJOR FACILITATOR SUPERFAMILY"/>
    <property type="match status" value="1"/>
</dbReference>
<evidence type="ECO:0000256" key="3">
    <source>
        <dbReference type="ARBA" id="ARBA00022692"/>
    </source>
</evidence>
<dbReference type="Gene3D" id="1.20.1720.10">
    <property type="entry name" value="Multidrug resistance protein D"/>
    <property type="match status" value="1"/>
</dbReference>
<evidence type="ECO:0000313" key="9">
    <source>
        <dbReference type="EMBL" id="WXB18715.1"/>
    </source>
</evidence>
<feature type="transmembrane region" description="Helical" evidence="7">
    <location>
        <begin position="26"/>
        <end position="46"/>
    </location>
</feature>
<feature type="domain" description="Major facilitator superfamily (MFS) profile" evidence="8">
    <location>
        <begin position="24"/>
        <end position="486"/>
    </location>
</feature>
<evidence type="ECO:0000256" key="5">
    <source>
        <dbReference type="ARBA" id="ARBA00023136"/>
    </source>
</evidence>
<sequence>MSSPHSSPSSSASSAQKRTNRPVTTAAILLSIFMAAMEMTVIATAMPTVVADLGGLELYGWVGSIYLLGSTVTMPLYGKLADLYGRKPLMLFAITVFLVGSMASGLAHSMGALIAFRGLQALGAGGIQTLAFTVAGDMYTAKERARIQGIFGTVWAVAGMSGPFLGGILVRYLSWRWVFYVNVPVGLIAAVLYFGAFHESVTRRAVRLDLPGAALLASAVIALLLGTSQTYPAITIPLAIALAIAFVVVEGRAAEPVLPLDLLRRRVIGIACALAAAVGASLMSTVTYLPLYMQGILGTSPTEAGSTLAPLLIGWPIASAVTGRILARISYRALMIIGWVFATSATVALAIEIHATASSAVVHVIMFFLGLGLGFANTPVILVVQESVAWQQRGVATAASSFARTIGGSIAIGALGAVLAAGLAGTADARTLSEVMGPEHGRHLDPRVLQHIAAQLEGSLVTIFRIIAAMAAAALALSFLFPAVRLGQAEKAGTDAPGSASSPRSRDREDGALDDGLIG</sequence>
<evidence type="ECO:0000256" key="1">
    <source>
        <dbReference type="ARBA" id="ARBA00004127"/>
    </source>
</evidence>
<evidence type="ECO:0000256" key="7">
    <source>
        <dbReference type="SAM" id="Phobius"/>
    </source>
</evidence>
<feature type="transmembrane region" description="Helical" evidence="7">
    <location>
        <begin position="361"/>
        <end position="384"/>
    </location>
</feature>
<comment type="subcellular location">
    <subcellularLocation>
        <location evidence="1">Endomembrane system</location>
        <topology evidence="1">Multi-pass membrane protein</topology>
    </subcellularLocation>
</comment>
<feature type="transmembrane region" description="Helical" evidence="7">
    <location>
        <begin position="309"/>
        <end position="327"/>
    </location>
</feature>
<reference evidence="9 10" key="1">
    <citation type="submission" date="2021-12" db="EMBL/GenBank/DDBJ databases">
        <title>Discovery of the Pendulisporaceae a myxobacterial family with distinct sporulation behavior and unique specialized metabolism.</title>
        <authorList>
            <person name="Garcia R."/>
            <person name="Popoff A."/>
            <person name="Bader C.D."/>
            <person name="Loehr J."/>
            <person name="Walesch S."/>
            <person name="Walt C."/>
            <person name="Boldt J."/>
            <person name="Bunk B."/>
            <person name="Haeckl F.J.F.P.J."/>
            <person name="Gunesch A.P."/>
            <person name="Birkelbach J."/>
            <person name="Nuebel U."/>
            <person name="Pietschmann T."/>
            <person name="Bach T."/>
            <person name="Mueller R."/>
        </authorList>
    </citation>
    <scope>NUCLEOTIDE SEQUENCE [LARGE SCALE GENOMIC DNA]</scope>
    <source>
        <strain evidence="9 10">MSr11954</strain>
    </source>
</reference>
<gene>
    <name evidence="9" type="ORF">LZC94_15935</name>
</gene>
<keyword evidence="10" id="KW-1185">Reference proteome</keyword>
<dbReference type="SUPFAM" id="SSF103473">
    <property type="entry name" value="MFS general substrate transporter"/>
    <property type="match status" value="1"/>
</dbReference>
<feature type="transmembrane region" description="Helical" evidence="7">
    <location>
        <begin position="89"/>
        <end position="108"/>
    </location>
</feature>
<name>A0ABZ2M8A1_9BACT</name>
<protein>
    <submittedName>
        <fullName evidence="9">MFS transporter</fullName>
    </submittedName>
</protein>
<dbReference type="PROSITE" id="PS50850">
    <property type="entry name" value="MFS"/>
    <property type="match status" value="1"/>
</dbReference>
<dbReference type="RefSeq" id="WP_394828342.1">
    <property type="nucleotide sequence ID" value="NZ_CP089984.1"/>
</dbReference>
<keyword evidence="2" id="KW-0813">Transport</keyword>
<evidence type="ECO:0000313" key="10">
    <source>
        <dbReference type="Proteomes" id="UP001370348"/>
    </source>
</evidence>
<keyword evidence="4 7" id="KW-1133">Transmembrane helix</keyword>
<evidence type="ECO:0000256" key="2">
    <source>
        <dbReference type="ARBA" id="ARBA00022448"/>
    </source>
</evidence>
<keyword evidence="5 7" id="KW-0472">Membrane</keyword>
<dbReference type="CDD" id="cd17502">
    <property type="entry name" value="MFS_Azr1_MDR_like"/>
    <property type="match status" value="1"/>
</dbReference>
<feature type="transmembrane region" description="Helical" evidence="7">
    <location>
        <begin position="177"/>
        <end position="196"/>
    </location>
</feature>
<evidence type="ECO:0000256" key="4">
    <source>
        <dbReference type="ARBA" id="ARBA00022989"/>
    </source>
</evidence>
<dbReference type="InterPro" id="IPR020846">
    <property type="entry name" value="MFS_dom"/>
</dbReference>
<feature type="transmembrane region" description="Helical" evidence="7">
    <location>
        <begin position="114"/>
        <end position="135"/>
    </location>
</feature>
<feature type="transmembrane region" description="Helical" evidence="7">
    <location>
        <begin position="147"/>
        <end position="171"/>
    </location>
</feature>
<dbReference type="InterPro" id="IPR036259">
    <property type="entry name" value="MFS_trans_sf"/>
</dbReference>
<feature type="region of interest" description="Disordered" evidence="6">
    <location>
        <begin position="491"/>
        <end position="519"/>
    </location>
</feature>
<feature type="transmembrane region" description="Helical" evidence="7">
    <location>
        <begin position="58"/>
        <end position="77"/>
    </location>
</feature>
<dbReference type="InterPro" id="IPR011701">
    <property type="entry name" value="MFS"/>
</dbReference>
<dbReference type="Proteomes" id="UP001370348">
    <property type="component" value="Chromosome"/>
</dbReference>
<dbReference type="Gene3D" id="1.20.1250.20">
    <property type="entry name" value="MFS general substrate transporter like domains"/>
    <property type="match status" value="1"/>
</dbReference>
<dbReference type="PANTHER" id="PTHR23501:SF191">
    <property type="entry name" value="VACUOLAR BASIC AMINO ACID TRANSPORTER 4"/>
    <property type="match status" value="1"/>
</dbReference>
<dbReference type="PRINTS" id="PR01036">
    <property type="entry name" value="TCRTETB"/>
</dbReference>
<feature type="transmembrane region" description="Helical" evidence="7">
    <location>
        <begin position="208"/>
        <end position="225"/>
    </location>
</feature>
<keyword evidence="3 7" id="KW-0812">Transmembrane</keyword>
<feature type="transmembrane region" description="Helical" evidence="7">
    <location>
        <begin position="231"/>
        <end position="249"/>
    </location>
</feature>
<proteinExistence type="predicted"/>
<accession>A0ABZ2M8A1</accession>
<feature type="transmembrane region" description="Helical" evidence="7">
    <location>
        <begin position="405"/>
        <end position="427"/>
    </location>
</feature>
<dbReference type="EMBL" id="CP089984">
    <property type="protein sequence ID" value="WXB18715.1"/>
    <property type="molecule type" value="Genomic_DNA"/>
</dbReference>
<evidence type="ECO:0000256" key="6">
    <source>
        <dbReference type="SAM" id="MobiDB-lite"/>
    </source>
</evidence>
<dbReference type="Pfam" id="PF07690">
    <property type="entry name" value="MFS_1"/>
    <property type="match status" value="1"/>
</dbReference>
<feature type="transmembrane region" description="Helical" evidence="7">
    <location>
        <begin position="334"/>
        <end position="355"/>
    </location>
</feature>
<feature type="transmembrane region" description="Helical" evidence="7">
    <location>
        <begin position="270"/>
        <end position="289"/>
    </location>
</feature>
<evidence type="ECO:0000259" key="8">
    <source>
        <dbReference type="PROSITE" id="PS50850"/>
    </source>
</evidence>
<organism evidence="9 10">
    <name type="scientific">Pendulispora albinea</name>
    <dbReference type="NCBI Taxonomy" id="2741071"/>
    <lineage>
        <taxon>Bacteria</taxon>
        <taxon>Pseudomonadati</taxon>
        <taxon>Myxococcota</taxon>
        <taxon>Myxococcia</taxon>
        <taxon>Myxococcales</taxon>
        <taxon>Sorangiineae</taxon>
        <taxon>Pendulisporaceae</taxon>
        <taxon>Pendulispora</taxon>
    </lineage>
</organism>